<dbReference type="SUPFAM" id="SSF47473">
    <property type="entry name" value="EF-hand"/>
    <property type="match status" value="3"/>
</dbReference>
<feature type="domain" description="EH" evidence="4">
    <location>
        <begin position="320"/>
        <end position="409"/>
    </location>
</feature>
<dbReference type="CDD" id="cd14270">
    <property type="entry name" value="UBA"/>
    <property type="match status" value="1"/>
</dbReference>
<feature type="compositionally biased region" description="Low complexity" evidence="2">
    <location>
        <begin position="1271"/>
        <end position="1307"/>
    </location>
</feature>
<dbReference type="CDD" id="cd00052">
    <property type="entry name" value="EH"/>
    <property type="match status" value="3"/>
</dbReference>
<evidence type="ECO:0000256" key="2">
    <source>
        <dbReference type="SAM" id="MobiDB-lite"/>
    </source>
</evidence>
<dbReference type="GO" id="GO:0006897">
    <property type="term" value="P:endocytosis"/>
    <property type="evidence" value="ECO:0007669"/>
    <property type="project" value="TreeGrafter"/>
</dbReference>
<feature type="region of interest" description="Disordered" evidence="2">
    <location>
        <begin position="270"/>
        <end position="311"/>
    </location>
</feature>
<dbReference type="PROSITE" id="PS50222">
    <property type="entry name" value="EF_HAND_2"/>
    <property type="match status" value="1"/>
</dbReference>
<dbReference type="OrthoDB" id="524326at2759"/>
<dbReference type="PANTHER" id="PTHR11216:SF170">
    <property type="entry name" value="DYNAMIN ASSOCIATED PROTEIN 160, ISOFORM D"/>
    <property type="match status" value="1"/>
</dbReference>
<feature type="domain" description="EH" evidence="4">
    <location>
        <begin position="149"/>
        <end position="239"/>
    </location>
</feature>
<feature type="compositionally biased region" description="Low complexity" evidence="2">
    <location>
        <begin position="1198"/>
        <end position="1222"/>
    </location>
</feature>
<organism evidence="6 7">
    <name type="scientific">Pseudozyma flocculosa</name>
    <dbReference type="NCBI Taxonomy" id="84751"/>
    <lineage>
        <taxon>Eukaryota</taxon>
        <taxon>Fungi</taxon>
        <taxon>Dikarya</taxon>
        <taxon>Basidiomycota</taxon>
        <taxon>Ustilaginomycotina</taxon>
        <taxon>Ustilaginomycetes</taxon>
        <taxon>Ustilaginales</taxon>
        <taxon>Ustilaginaceae</taxon>
        <taxon>Pseudozyma</taxon>
    </lineage>
</organism>
<dbReference type="Gene3D" id="1.10.238.10">
    <property type="entry name" value="EF-hand"/>
    <property type="match status" value="3"/>
</dbReference>
<feature type="region of interest" description="Disordered" evidence="2">
    <location>
        <begin position="1391"/>
        <end position="1489"/>
    </location>
</feature>
<feature type="compositionally biased region" description="Low complexity" evidence="2">
    <location>
        <begin position="1399"/>
        <end position="1417"/>
    </location>
</feature>
<name>A0A5C3F535_9BASI</name>
<feature type="domain" description="UBA" evidence="3">
    <location>
        <begin position="1491"/>
        <end position="1532"/>
    </location>
</feature>
<feature type="compositionally biased region" description="Low complexity" evidence="2">
    <location>
        <begin position="1432"/>
        <end position="1457"/>
    </location>
</feature>
<dbReference type="GO" id="GO:0005737">
    <property type="term" value="C:cytoplasm"/>
    <property type="evidence" value="ECO:0007669"/>
    <property type="project" value="TreeGrafter"/>
</dbReference>
<dbReference type="InterPro" id="IPR002048">
    <property type="entry name" value="EF_hand_dom"/>
</dbReference>
<proteinExistence type="predicted"/>
<feature type="compositionally biased region" description="Low complexity" evidence="2">
    <location>
        <begin position="855"/>
        <end position="873"/>
    </location>
</feature>
<feature type="region of interest" description="Disordered" evidence="2">
    <location>
        <begin position="1257"/>
        <end position="1311"/>
    </location>
</feature>
<accession>A0A5C3F535</accession>
<dbReference type="EMBL" id="OOIP01000015">
    <property type="protein sequence ID" value="SPO39614.1"/>
    <property type="molecule type" value="Genomic_DNA"/>
</dbReference>
<sequence length="1533" mass="151765">MQSPAPAAGSGPASALALSPIERSAFAHLFNLADPDRTGIVTGDAAVSFFAKSKLPPATLGQIWAIADSANNGFLTPPSFSTALRLIGHAQRGETVTEALAKRPGPPPTLEGITLPLSAQLTGGAPAAGAAAAAPPPNMPGVIEIKPEDRARYTRIFASSGPQGGLIDGEKAKEIFVKSKLPFDKLGAIWNLADTQARGALDLTDFIIGMHFIQNTMNGSLNSIPAALPPGLYEQAKGSASRIGGGGFSGVPLAAQMTGGSASGAIPRQFTGQPPLSGSASRTFSPAPHPPAAAAAGMSAFQSPQTTGVDASRWDVTPEEKLRSDRFFDGLDVEKKGELEGAAVVPFFMQSKLTEASLAHIWDLSDVTQTGTLSKDEFAVAMHLINQQLAGKELPQELPQTLIPPSMRTMSLPQAVNPQQTDTQKDLFSLMDDDPPPPAVPATSAFIAPSSNAPTVANVAAGTAGAAASTTQPASASGPFDDDFFGGASSTPSQAPAAGAATALSPTATGGSFGGGAAGVRSPSLQTPGTPSRGAGGLGDQSAEFGNKSIQLQSTQKAVADLQAKRSGLETAVTTNAASLAELETRLSTVRSQHESESKLVKDLEARRNAQSEELRKLREDVIREESGLSALKAEKDELEQAVMHDREDVRDMKKKMGEIQVETKALKETLEKLRKDARQQKGLVAISKKQLGTAEADREKVQADIAAAERGEGLAEEAATPAAVGNARDLASPRSIASPALPAESALSPAASVRSTNPFDRFGPAGAGSSRPESPAMSMSQPAHSGLDAGTAALAGAGAGAALGGAAAVGMAATSSDGGKGKDDDPFAVQRSAGEQQASATGAPGGFDDAFGVPNDPATATATAPAAGAAAHADFDDNFGDDFGASAAPAATTASGTTIPATTTAFDDAFGDNFDGNDAAKAGPQAGGEAKAGDAPGASAASTSDGFGSSFAPASTIATPGGAAPEPEHAPQSDEEDHQQAPGGHHGGAEDDSSDDDSSDDEDGPEDVGGYKQPTAGVGATPMTDTTDASERFPEVSATGTDDDADGESPFGRDDAAPATAAGDEASPSIPGGFGAFGEAAEEPTAAGKERSASTSAPVDSSAVGAGETASVASIAPVSRQETGAGDEGETVGADQQSSSLSTGLGAGVGAGAGAAVLTGLGAGATVAATGSGEAPPLSPSAEDDDVPLGQILSKRAAATGPTGADATSTASQPSLSPSSSIKTRRAPPPAPVRQASSLSSAPTVLAAAPAGAAVVPAGSASGDTNPFGADDFAPSSTSASADAAAPAAATAANSASNTNSGSSNFDDFDSAFEDLGQAEVVPSSSAGAGGTAAAATGAPMAGFDDAFDNDFDFRGGSDPFFPAAAGAASSSSSAAAAPAAASNAGFEDFDSAFDPIAGTDTSTSATASKAAGEGSQANSGSGFSFEDAFAPAASSSSTGGAAASAAAVAPTTTTYAPPPGPPPPSLPERKSTTTTTTTTAAASQAVNALPDDAGPVKQLCGMGFERPKVIEALEKSNYRTEKALERLLAQA</sequence>
<dbReference type="Proteomes" id="UP000323386">
    <property type="component" value="Unassembled WGS sequence"/>
</dbReference>
<dbReference type="PANTHER" id="PTHR11216">
    <property type="entry name" value="EH DOMAIN"/>
    <property type="match status" value="1"/>
</dbReference>
<dbReference type="Pfam" id="PF12763">
    <property type="entry name" value="EH"/>
    <property type="match status" value="3"/>
</dbReference>
<evidence type="ECO:0000313" key="6">
    <source>
        <dbReference type="EMBL" id="SPO39614.1"/>
    </source>
</evidence>
<feature type="domain" description="EF-hand" evidence="5">
    <location>
        <begin position="353"/>
        <end position="388"/>
    </location>
</feature>
<dbReference type="InterPro" id="IPR011992">
    <property type="entry name" value="EF-hand-dom_pair"/>
</dbReference>
<feature type="compositionally biased region" description="Low complexity" evidence="2">
    <location>
        <begin position="469"/>
        <end position="479"/>
    </location>
</feature>
<feature type="compositionally biased region" description="Low complexity" evidence="2">
    <location>
        <begin position="1058"/>
        <end position="1067"/>
    </location>
</feature>
<feature type="region of interest" description="Disordered" evidence="2">
    <location>
        <begin position="748"/>
        <end position="786"/>
    </location>
</feature>
<feature type="compositionally biased region" description="Low complexity" evidence="2">
    <location>
        <begin position="1078"/>
        <end position="1088"/>
    </location>
</feature>
<evidence type="ECO:0000259" key="3">
    <source>
        <dbReference type="PROSITE" id="PS50030"/>
    </source>
</evidence>
<dbReference type="SMART" id="SM00027">
    <property type="entry name" value="EH"/>
    <property type="match status" value="3"/>
</dbReference>
<evidence type="ECO:0000313" key="7">
    <source>
        <dbReference type="Proteomes" id="UP000323386"/>
    </source>
</evidence>
<feature type="compositionally biased region" description="Low complexity" evidence="2">
    <location>
        <begin position="934"/>
        <end position="947"/>
    </location>
</feature>
<feature type="compositionally biased region" description="Polar residues" evidence="2">
    <location>
        <begin position="300"/>
        <end position="309"/>
    </location>
</feature>
<dbReference type="InterPro" id="IPR015940">
    <property type="entry name" value="UBA"/>
</dbReference>
<feature type="compositionally biased region" description="Acidic residues" evidence="2">
    <location>
        <begin position="991"/>
        <end position="1007"/>
    </location>
</feature>
<reference evidence="6 7" key="1">
    <citation type="submission" date="2018-03" db="EMBL/GenBank/DDBJ databases">
        <authorList>
            <person name="Guldener U."/>
        </authorList>
    </citation>
    <scope>NUCLEOTIDE SEQUENCE [LARGE SCALE GENOMIC DNA]</scope>
    <source>
        <strain evidence="6 7">DAOM196992</strain>
    </source>
</reference>
<feature type="region of interest" description="Disordered" evidence="2">
    <location>
        <begin position="1168"/>
        <end position="1245"/>
    </location>
</feature>
<evidence type="ECO:0000256" key="1">
    <source>
        <dbReference type="SAM" id="Coils"/>
    </source>
</evidence>
<feature type="compositionally biased region" description="Low complexity" evidence="2">
    <location>
        <begin position="882"/>
        <end position="921"/>
    </location>
</feature>
<feature type="compositionally biased region" description="Pro residues" evidence="2">
    <location>
        <begin position="1458"/>
        <end position="1468"/>
    </location>
</feature>
<dbReference type="Gene3D" id="1.10.8.10">
    <property type="entry name" value="DNA helicase RuvA subunit, C-terminal domain"/>
    <property type="match status" value="1"/>
</dbReference>
<dbReference type="InterPro" id="IPR009060">
    <property type="entry name" value="UBA-like_sf"/>
</dbReference>
<evidence type="ECO:0000259" key="5">
    <source>
        <dbReference type="PROSITE" id="PS50222"/>
    </source>
</evidence>
<protein>
    <submittedName>
        <fullName evidence="6">Related to EDE1 protein involved in endocytosis</fullName>
    </submittedName>
</protein>
<dbReference type="GO" id="GO:0005886">
    <property type="term" value="C:plasma membrane"/>
    <property type="evidence" value="ECO:0007669"/>
    <property type="project" value="TreeGrafter"/>
</dbReference>
<dbReference type="InterPro" id="IPR000261">
    <property type="entry name" value="EH_dom"/>
</dbReference>
<dbReference type="PROSITE" id="PS50031">
    <property type="entry name" value="EH"/>
    <property type="match status" value="3"/>
</dbReference>
<feature type="domain" description="EH" evidence="4">
    <location>
        <begin position="22"/>
        <end position="111"/>
    </location>
</feature>
<dbReference type="GO" id="GO:0016197">
    <property type="term" value="P:endosomal transport"/>
    <property type="evidence" value="ECO:0007669"/>
    <property type="project" value="TreeGrafter"/>
</dbReference>
<dbReference type="GO" id="GO:0005509">
    <property type="term" value="F:calcium ion binding"/>
    <property type="evidence" value="ECO:0007669"/>
    <property type="project" value="InterPro"/>
</dbReference>
<feature type="region of interest" description="Disordered" evidence="2">
    <location>
        <begin position="469"/>
        <end position="543"/>
    </location>
</feature>
<keyword evidence="7" id="KW-1185">Reference proteome</keyword>
<feature type="compositionally biased region" description="Low complexity" evidence="2">
    <location>
        <begin position="486"/>
        <end position="510"/>
    </location>
</feature>
<keyword evidence="1" id="KW-0175">Coiled coil</keyword>
<feature type="compositionally biased region" description="Low complexity" evidence="2">
    <location>
        <begin position="1474"/>
        <end position="1484"/>
    </location>
</feature>
<feature type="compositionally biased region" description="Polar residues" evidence="2">
    <location>
        <begin position="270"/>
        <end position="284"/>
    </location>
</feature>
<dbReference type="PROSITE" id="PS50030">
    <property type="entry name" value="UBA"/>
    <property type="match status" value="1"/>
</dbReference>
<dbReference type="SUPFAM" id="SSF46934">
    <property type="entry name" value="UBA-like"/>
    <property type="match status" value="1"/>
</dbReference>
<feature type="region of interest" description="Disordered" evidence="2">
    <location>
        <begin position="813"/>
        <end position="1150"/>
    </location>
</feature>
<dbReference type="SMART" id="SM00054">
    <property type="entry name" value="EFh"/>
    <property type="match status" value="3"/>
</dbReference>
<evidence type="ECO:0000259" key="4">
    <source>
        <dbReference type="PROSITE" id="PS50031"/>
    </source>
</evidence>
<gene>
    <name evidence="6" type="ORF">PSFLO_05095</name>
</gene>
<feature type="coiled-coil region" evidence="1">
    <location>
        <begin position="552"/>
        <end position="684"/>
    </location>
</feature>